<dbReference type="Proteomes" id="UP000182248">
    <property type="component" value="Unassembled WGS sequence"/>
</dbReference>
<keyword evidence="2" id="KW-1185">Reference proteome</keyword>
<sequence>MQTVRHNMNKTLRRRLSISILTLFLTQIGFSQSIEKFVDSTIKVDRLNVPTDLRQPYFPKEMFPEVEMDWIKTDNGTKIVTKVKEGTYDEFVVNWYSKHLHAMKEPLLFNRKIDKEIYRFTWLRTFDKPMTFRFEKGNDGYILYWKVLTGSGGYEPGEIEVERIKILTEKEWAEFTQLVGKSDFWNMDLGRSSIGTDGSEWIMEGVNQTDYRAVSVWSPSKGNFYNTCDYLISLVNLKIPEREKY</sequence>
<proteinExistence type="predicted"/>
<gene>
    <name evidence="1" type="ORF">SAMN02927921_02487</name>
</gene>
<evidence type="ECO:0000313" key="1">
    <source>
        <dbReference type="EMBL" id="SFW57871.1"/>
    </source>
</evidence>
<dbReference type="AlphaFoldDB" id="A0A1K1QD79"/>
<reference evidence="1 2" key="1">
    <citation type="submission" date="2016-11" db="EMBL/GenBank/DDBJ databases">
        <authorList>
            <person name="Jaros S."/>
            <person name="Januszkiewicz K."/>
            <person name="Wedrychowicz H."/>
        </authorList>
    </citation>
    <scope>NUCLEOTIDE SEQUENCE [LARGE SCALE GENOMIC DNA]</scope>
    <source>
        <strain evidence="1 2">CGMCC 1.12145</strain>
    </source>
</reference>
<organism evidence="1 2">
    <name type="scientific">Sinomicrobium oceani</name>
    <dbReference type="NCBI Taxonomy" id="1150368"/>
    <lineage>
        <taxon>Bacteria</taxon>
        <taxon>Pseudomonadati</taxon>
        <taxon>Bacteroidota</taxon>
        <taxon>Flavobacteriia</taxon>
        <taxon>Flavobacteriales</taxon>
        <taxon>Flavobacteriaceae</taxon>
        <taxon>Sinomicrobium</taxon>
    </lineage>
</organism>
<evidence type="ECO:0000313" key="2">
    <source>
        <dbReference type="Proteomes" id="UP000182248"/>
    </source>
</evidence>
<protein>
    <submittedName>
        <fullName evidence="1">Uncharacterized protein</fullName>
    </submittedName>
</protein>
<dbReference type="EMBL" id="FPJE01000012">
    <property type="protein sequence ID" value="SFW57871.1"/>
    <property type="molecule type" value="Genomic_DNA"/>
</dbReference>
<accession>A0A1K1QD79</accession>
<name>A0A1K1QD79_9FLAO</name>